<protein>
    <recommendedName>
        <fullName evidence="1">YcaO domain-containing protein</fullName>
    </recommendedName>
</protein>
<proteinExistence type="predicted"/>
<comment type="caution">
    <text evidence="2">The sequence shown here is derived from an EMBL/GenBank/DDBJ whole genome shotgun (WGS) entry which is preliminary data.</text>
</comment>
<dbReference type="RefSeq" id="WP_189035134.1">
    <property type="nucleotide sequence ID" value="NZ_BMMP01000001.1"/>
</dbReference>
<dbReference type="InterPro" id="IPR022291">
    <property type="entry name" value="Bacteriocin_synth_cyclodeHase"/>
</dbReference>
<dbReference type="InterPro" id="IPR003776">
    <property type="entry name" value="YcaO-like_dom"/>
</dbReference>
<dbReference type="Proteomes" id="UP000631535">
    <property type="component" value="Unassembled WGS sequence"/>
</dbReference>
<keyword evidence="3" id="KW-1185">Reference proteome</keyword>
<gene>
    <name evidence="2" type="ORF">GCM10012287_02360</name>
</gene>
<dbReference type="Pfam" id="PF02624">
    <property type="entry name" value="YcaO"/>
    <property type="match status" value="1"/>
</dbReference>
<feature type="domain" description="YcaO" evidence="1">
    <location>
        <begin position="464"/>
        <end position="778"/>
    </location>
</feature>
<evidence type="ECO:0000313" key="3">
    <source>
        <dbReference type="Proteomes" id="UP000631535"/>
    </source>
</evidence>
<organism evidence="2 3">
    <name type="scientific">Streptomyces daqingensis</name>
    <dbReference type="NCBI Taxonomy" id="1472640"/>
    <lineage>
        <taxon>Bacteria</taxon>
        <taxon>Bacillati</taxon>
        <taxon>Actinomycetota</taxon>
        <taxon>Actinomycetes</taxon>
        <taxon>Kitasatosporales</taxon>
        <taxon>Streptomycetaceae</taxon>
        <taxon>Streptomyces</taxon>
    </lineage>
</organism>
<dbReference type="NCBIfam" id="TIGR03882">
    <property type="entry name" value="cyclo_dehyd_2"/>
    <property type="match status" value="1"/>
</dbReference>
<accession>A0ABQ2LR38</accession>
<evidence type="ECO:0000313" key="2">
    <source>
        <dbReference type="EMBL" id="GGO42154.1"/>
    </source>
</evidence>
<sequence length="778" mass="79578">MATAAYEAVAATRPRIRRDVLYTETPEGVLFHNADGGFQLTAKSAYRFATLIVPHLDGSHSVSEISEGFGDRQRAMLGELVRTLYARGFARDVPEPDGAPGDEGFPSPEAARRFAPQIAYVDHYADDAERRFERYRSARVAVLGEDEVARWCVLSLIRNGSSAVGVLPGLDRAGIDEEAAEAAADGCPVRLTTLPGGDAEGPAAGDGWAGLDSYDVVLVTGGPLAAQRLFPLLKAGIPKGSAVIAAWSYGEQAVVGPLMAQGRSGCFSCAVLRLGAGDGAAAAADVWSALAMPGAVPAGGSPGGPLAAMTGNMLGYEVFRFTTGALRAETDGQLIVQDTASLDVTSEPLLPHPRCTMCSPAAASPSASVSASASASVAAAAHPAGGAVTFDLDEAGSGGVPMPTVETARDADGLVEELNRRSVLVREHAGVFKRFGDEALTQLPLKVGIVELGVGHGRSRTVAAFDTHHVAGARMRALNAAAAVYAEHVVPSGPLVPGSRLEAARESMSVVAPGQLTIAAGTGAKAPDVAAWTVATSLVGKEQVLVPEAAVRTFTPANSARLFEATSAGTGAGASPAEAAARGLLSALGHDALMRTVRGAPARRVEPATAAADGTPAADGTAAADAELTFLARSLDQLGLDWELLDLREESRSGVHVLLARAGQEWAVGSETGRTAAASAALRDLLGRIQLSREEHAAPADAGDPLLRDLAPGTLPVEEAAGTFVPGADGPAVWSDVLERLRAAGRDALVVPTGSADLQSAGISTVRVLLTRGADHAG</sequence>
<dbReference type="EMBL" id="BMMP01000001">
    <property type="protein sequence ID" value="GGO42154.1"/>
    <property type="molecule type" value="Genomic_DNA"/>
</dbReference>
<dbReference type="Gene3D" id="3.30.1330.230">
    <property type="match status" value="1"/>
</dbReference>
<reference evidence="3" key="1">
    <citation type="journal article" date="2019" name="Int. J. Syst. Evol. Microbiol.">
        <title>The Global Catalogue of Microorganisms (GCM) 10K type strain sequencing project: providing services to taxonomists for standard genome sequencing and annotation.</title>
        <authorList>
            <consortium name="The Broad Institute Genomics Platform"/>
            <consortium name="The Broad Institute Genome Sequencing Center for Infectious Disease"/>
            <person name="Wu L."/>
            <person name="Ma J."/>
        </authorList>
    </citation>
    <scope>NUCLEOTIDE SEQUENCE [LARGE SCALE GENOMIC DNA]</scope>
    <source>
        <strain evidence="3">CGMCC 4.7178</strain>
    </source>
</reference>
<name>A0ABQ2LR38_9ACTN</name>
<evidence type="ECO:0000259" key="1">
    <source>
        <dbReference type="PROSITE" id="PS51664"/>
    </source>
</evidence>
<dbReference type="PROSITE" id="PS51664">
    <property type="entry name" value="YCAO"/>
    <property type="match status" value="1"/>
</dbReference>
<dbReference type="Gene3D" id="3.40.50.720">
    <property type="entry name" value="NAD(P)-binding Rossmann-like Domain"/>
    <property type="match status" value="1"/>
</dbReference>